<keyword evidence="2" id="KW-1185">Reference proteome</keyword>
<dbReference type="InterPro" id="IPR025533">
    <property type="entry name" value="DUF4419"/>
</dbReference>
<comment type="caution">
    <text evidence="1">The sequence shown here is derived from an EMBL/GenBank/DDBJ whole genome shotgun (WGS) entry which is preliminary data.</text>
</comment>
<proteinExistence type="predicted"/>
<sequence length="241" mass="27360">MDEPTRSIQTKDLNIPANRDDFLKRVSHLNWTRSESVFKFEVPWLAPEVVPCQNGFIWAAAKMHDSDHSVSIRIHNMWLAILAQLRPLIYRNCRFPQNMAIITFTNQELDDPTVVATRLSDAVNTKLCVDLAETLMPNFEDTKPEDTASAALLLLGKYCTARQHRELGPKKLSISRGARFLGGEADWDKLKEKLATLRHMRIELEAPVNRLSEFLSRLLQVGALDNSGHPYVGSDKRDPKA</sequence>
<dbReference type="Pfam" id="PF14388">
    <property type="entry name" value="DUF4419"/>
    <property type="match status" value="1"/>
</dbReference>
<organism evidence="1 2">
    <name type="scientific">Fusarium pseudoanthophilum</name>
    <dbReference type="NCBI Taxonomy" id="48495"/>
    <lineage>
        <taxon>Eukaryota</taxon>
        <taxon>Fungi</taxon>
        <taxon>Dikarya</taxon>
        <taxon>Ascomycota</taxon>
        <taxon>Pezizomycotina</taxon>
        <taxon>Sordariomycetes</taxon>
        <taxon>Hypocreomycetidae</taxon>
        <taxon>Hypocreales</taxon>
        <taxon>Nectriaceae</taxon>
        <taxon>Fusarium</taxon>
        <taxon>Fusarium fujikuroi species complex</taxon>
    </lineage>
</organism>
<dbReference type="AlphaFoldDB" id="A0A8H5LDB5"/>
<evidence type="ECO:0000313" key="2">
    <source>
        <dbReference type="Proteomes" id="UP000544095"/>
    </source>
</evidence>
<name>A0A8H5LDB5_9HYPO</name>
<gene>
    <name evidence="1" type="ORF">FPANT_5880</name>
</gene>
<accession>A0A8H5LDB5</accession>
<evidence type="ECO:0000313" key="1">
    <source>
        <dbReference type="EMBL" id="KAF5590849.1"/>
    </source>
</evidence>
<dbReference type="EMBL" id="JAAOAR010000284">
    <property type="protein sequence ID" value="KAF5590849.1"/>
    <property type="molecule type" value="Genomic_DNA"/>
</dbReference>
<dbReference type="Proteomes" id="UP000544095">
    <property type="component" value="Unassembled WGS sequence"/>
</dbReference>
<protein>
    <submittedName>
        <fullName evidence="1">Uncharacterized protein</fullName>
    </submittedName>
</protein>
<reference evidence="1 2" key="1">
    <citation type="submission" date="2020-05" db="EMBL/GenBank/DDBJ databases">
        <title>Identification and distribution of gene clusters putatively required for synthesis of sphingolipid metabolism inhibitors in phylogenetically diverse species of the filamentous fungus Fusarium.</title>
        <authorList>
            <person name="Kim H.-S."/>
            <person name="Busman M."/>
            <person name="Brown D.W."/>
            <person name="Divon H."/>
            <person name="Uhlig S."/>
            <person name="Proctor R.H."/>
        </authorList>
    </citation>
    <scope>NUCLEOTIDE SEQUENCE [LARGE SCALE GENOMIC DNA]</scope>
    <source>
        <strain evidence="1 2">NRRL 25211</strain>
    </source>
</reference>